<dbReference type="Proteomes" id="UP001597304">
    <property type="component" value="Unassembled WGS sequence"/>
</dbReference>
<protein>
    <submittedName>
        <fullName evidence="2">Conjugal transfer protein TraH</fullName>
    </submittedName>
</protein>
<organism evidence="2 3">
    <name type="scientific">Ottowia flava</name>
    <dbReference type="NCBI Taxonomy" id="2675430"/>
    <lineage>
        <taxon>Bacteria</taxon>
        <taxon>Pseudomonadati</taxon>
        <taxon>Pseudomonadota</taxon>
        <taxon>Betaproteobacteria</taxon>
        <taxon>Burkholderiales</taxon>
        <taxon>Comamonadaceae</taxon>
        <taxon>Ottowia</taxon>
    </lineage>
</organism>
<accession>A0ABW4KQN3</accession>
<dbReference type="Pfam" id="PF06122">
    <property type="entry name" value="TraH"/>
    <property type="match status" value="1"/>
</dbReference>
<sequence>MKTLSHTSRRLRKAITPLALAAACVTAPVWSATDSMDAMWNYTRPAMGGPSGSIGGYLGGLQVRVPVRNFNLLSVDAPRFHAGCSGIDLYLGSFSMMSAEALSGVLRSIIASAGGYAVQMAIEAICPPCANYVSKFQTLMSQLNSGAMNTCQIGKTIALGAAANLFNDEEKAQKYEQEAAVTTNSVNDIYEAMTRVFTSPNANRGAAQDKSTAYGNSLVNSLATSGAAEGLDEALLGGQQNAIELMMNLFGFAVTPTTDQGGSGSNPREDKVYQPLLSYNDLKNGRSGDEGAQKINACASSLLSFGSNDCQHIEPKSFTFNGIKRGIVRQLAGEQAGDGLTINEIKGGSILAITGTQNKTGDVALNDVQQRLMAVVPSALRPLWNIAGSDTVTGMDAANKIADVLADVVASQQLEALVRTMRMAHRPGSVGDKKMAPLSEAQERAILERQNEMRAAGATGAALDARIANLVSAFILAQRNDQPT</sequence>
<evidence type="ECO:0000313" key="3">
    <source>
        <dbReference type="Proteomes" id="UP001597304"/>
    </source>
</evidence>
<evidence type="ECO:0000256" key="1">
    <source>
        <dbReference type="SAM" id="SignalP"/>
    </source>
</evidence>
<evidence type="ECO:0000313" key="2">
    <source>
        <dbReference type="EMBL" id="MFD1709803.1"/>
    </source>
</evidence>
<comment type="caution">
    <text evidence="2">The sequence shown here is derived from an EMBL/GenBank/DDBJ whole genome shotgun (WGS) entry which is preliminary data.</text>
</comment>
<proteinExistence type="predicted"/>
<reference evidence="3" key="1">
    <citation type="journal article" date="2019" name="Int. J. Syst. Evol. Microbiol.">
        <title>The Global Catalogue of Microorganisms (GCM) 10K type strain sequencing project: providing services to taxonomists for standard genome sequencing and annotation.</title>
        <authorList>
            <consortium name="The Broad Institute Genomics Platform"/>
            <consortium name="The Broad Institute Genome Sequencing Center for Infectious Disease"/>
            <person name="Wu L."/>
            <person name="Ma J."/>
        </authorList>
    </citation>
    <scope>NUCLEOTIDE SEQUENCE [LARGE SCALE GENOMIC DNA]</scope>
    <source>
        <strain evidence="3">LMG 29247</strain>
    </source>
</reference>
<gene>
    <name evidence="2" type="ORF">ACFSF0_04240</name>
</gene>
<dbReference type="PROSITE" id="PS51257">
    <property type="entry name" value="PROKAR_LIPOPROTEIN"/>
    <property type="match status" value="1"/>
</dbReference>
<dbReference type="EMBL" id="JBHUEJ010000010">
    <property type="protein sequence ID" value="MFD1709803.1"/>
    <property type="molecule type" value="Genomic_DNA"/>
</dbReference>
<keyword evidence="1" id="KW-0732">Signal</keyword>
<feature type="signal peptide" evidence="1">
    <location>
        <begin position="1"/>
        <end position="31"/>
    </location>
</feature>
<feature type="chain" id="PRO_5047030378" evidence="1">
    <location>
        <begin position="32"/>
        <end position="484"/>
    </location>
</feature>
<keyword evidence="3" id="KW-1185">Reference proteome</keyword>
<dbReference type="RefSeq" id="WP_147914628.1">
    <property type="nucleotide sequence ID" value="NZ_JBHUEJ010000010.1"/>
</dbReference>
<name>A0ABW4KQN3_9BURK</name>
<dbReference type="InterPro" id="IPR010927">
    <property type="entry name" value="T4SS_TraH"/>
</dbReference>